<dbReference type="AlphaFoldDB" id="A0AAD9NV91"/>
<feature type="region of interest" description="Disordered" evidence="1">
    <location>
        <begin position="437"/>
        <end position="468"/>
    </location>
</feature>
<dbReference type="SUPFAM" id="SSF50729">
    <property type="entry name" value="PH domain-like"/>
    <property type="match status" value="1"/>
</dbReference>
<dbReference type="Gene3D" id="2.30.29.30">
    <property type="entry name" value="Pleckstrin-homology domain (PH domain)/Phosphotyrosine-binding domain (PTB)"/>
    <property type="match status" value="1"/>
</dbReference>
<dbReference type="PROSITE" id="PS50003">
    <property type="entry name" value="PH_DOMAIN"/>
    <property type="match status" value="1"/>
</dbReference>
<evidence type="ECO:0000256" key="1">
    <source>
        <dbReference type="SAM" id="MobiDB-lite"/>
    </source>
</evidence>
<comment type="caution">
    <text evidence="3">The sequence shown here is derived from an EMBL/GenBank/DDBJ whole genome shotgun (WGS) entry which is preliminary data.</text>
</comment>
<feature type="compositionally biased region" description="Polar residues" evidence="1">
    <location>
        <begin position="278"/>
        <end position="292"/>
    </location>
</feature>
<dbReference type="EMBL" id="JAODUO010000369">
    <property type="protein sequence ID" value="KAK2182048.1"/>
    <property type="molecule type" value="Genomic_DNA"/>
</dbReference>
<feature type="compositionally biased region" description="Acidic residues" evidence="1">
    <location>
        <begin position="316"/>
        <end position="330"/>
    </location>
</feature>
<feature type="domain" description="PH" evidence="2">
    <location>
        <begin position="1"/>
        <end position="70"/>
    </location>
</feature>
<accession>A0AAD9NV91</accession>
<dbReference type="CDD" id="cd00821">
    <property type="entry name" value="PH"/>
    <property type="match status" value="1"/>
</dbReference>
<feature type="region of interest" description="Disordered" evidence="1">
    <location>
        <begin position="155"/>
        <end position="187"/>
    </location>
</feature>
<keyword evidence="4" id="KW-1185">Reference proteome</keyword>
<dbReference type="InterPro" id="IPR011993">
    <property type="entry name" value="PH-like_dom_sf"/>
</dbReference>
<feature type="region of interest" description="Disordered" evidence="1">
    <location>
        <begin position="208"/>
        <end position="228"/>
    </location>
</feature>
<gene>
    <name evidence="3" type="ORF">NP493_369g04001</name>
</gene>
<feature type="region of interest" description="Disordered" evidence="1">
    <location>
        <begin position="261"/>
        <end position="344"/>
    </location>
</feature>
<dbReference type="InterPro" id="IPR001849">
    <property type="entry name" value="PH_domain"/>
</dbReference>
<reference evidence="3" key="1">
    <citation type="journal article" date="2023" name="Mol. Biol. Evol.">
        <title>Third-Generation Sequencing Reveals the Adaptive Role of the Epigenome in Three Deep-Sea Polychaetes.</title>
        <authorList>
            <person name="Perez M."/>
            <person name="Aroh O."/>
            <person name="Sun Y."/>
            <person name="Lan Y."/>
            <person name="Juniper S.K."/>
            <person name="Young C.R."/>
            <person name="Angers B."/>
            <person name="Qian P.Y."/>
        </authorList>
    </citation>
    <scope>NUCLEOTIDE SEQUENCE</scope>
    <source>
        <strain evidence="3">R07B-5</strain>
    </source>
</reference>
<feature type="compositionally biased region" description="Polar residues" evidence="1">
    <location>
        <begin position="261"/>
        <end position="270"/>
    </location>
</feature>
<proteinExistence type="predicted"/>
<feature type="compositionally biased region" description="Low complexity" evidence="1">
    <location>
        <begin position="399"/>
        <end position="411"/>
    </location>
</feature>
<sequence length="514" mass="56683">MINLKTYVCLQQTRAQGLIDLSQAKKVCVCPTVNHGFAFEIVSANRRHVLSASTAELREKWMKNLHVAMCLRRRRSSVMFTASCNTISDAGSSEDEEEMEKTPPKKGSRLVNIFSKKPSSDKRATIGGTIEVPVLDEPPPPASGVVMRKKNLSESDLPQPAYAPSHVHPKSTPDFGSSGATEWPMRKKRTDSMNNYLDMSEYRDRNLTTTLNPVAANGETDKEDTEESEFLRMVKAANPVDMRSSRIDVEAAGPSLMARSFSKQYSQGQRHTMPGEPGSSSTPMERSVSRQAASCGYNSDELKRSGSDSSLNNFLFDDDDNLSVEDETEDDVFKSDPPAEMCPKNADEVKDEYFRHSLPPMTELKGLDPTNHTHMRHSLMPLMEMSESVSSESQEESSRQGSRGSSQHGSLNVHSRQGSQGSVISASGATAPVAGTVTEEQDSTDGILVDFPPIPELPNPRQELTWESPSDQIREFIAQNRGPRELYLPPESSELSGKAMENLTLFLKALESDA</sequence>
<feature type="region of interest" description="Disordered" evidence="1">
    <location>
        <begin position="385"/>
        <end position="423"/>
    </location>
</feature>
<dbReference type="Pfam" id="PF00169">
    <property type="entry name" value="PH"/>
    <property type="match status" value="1"/>
</dbReference>
<protein>
    <recommendedName>
        <fullName evidence="2">PH domain-containing protein</fullName>
    </recommendedName>
</protein>
<organism evidence="3 4">
    <name type="scientific">Ridgeia piscesae</name>
    <name type="common">Tubeworm</name>
    <dbReference type="NCBI Taxonomy" id="27915"/>
    <lineage>
        <taxon>Eukaryota</taxon>
        <taxon>Metazoa</taxon>
        <taxon>Spiralia</taxon>
        <taxon>Lophotrochozoa</taxon>
        <taxon>Annelida</taxon>
        <taxon>Polychaeta</taxon>
        <taxon>Sedentaria</taxon>
        <taxon>Canalipalpata</taxon>
        <taxon>Sabellida</taxon>
        <taxon>Siboglinidae</taxon>
        <taxon>Ridgeia</taxon>
    </lineage>
</organism>
<feature type="region of interest" description="Disordered" evidence="1">
    <location>
        <begin position="88"/>
        <end position="140"/>
    </location>
</feature>
<evidence type="ECO:0000259" key="2">
    <source>
        <dbReference type="PROSITE" id="PS50003"/>
    </source>
</evidence>
<dbReference type="Proteomes" id="UP001209878">
    <property type="component" value="Unassembled WGS sequence"/>
</dbReference>
<evidence type="ECO:0000313" key="3">
    <source>
        <dbReference type="EMBL" id="KAK2182048.1"/>
    </source>
</evidence>
<name>A0AAD9NV91_RIDPI</name>
<evidence type="ECO:0000313" key="4">
    <source>
        <dbReference type="Proteomes" id="UP001209878"/>
    </source>
</evidence>
<feature type="compositionally biased region" description="Polar residues" evidence="1">
    <location>
        <begin position="412"/>
        <end position="423"/>
    </location>
</feature>